<dbReference type="EMBL" id="BJKP01000014">
    <property type="protein sequence ID" value="GEA27337.1"/>
    <property type="molecule type" value="Genomic_DNA"/>
</dbReference>
<gene>
    <name evidence="2" type="ORF">MiAbW_01900</name>
</gene>
<evidence type="ECO:0000313" key="3">
    <source>
        <dbReference type="Proteomes" id="UP000376575"/>
    </source>
</evidence>
<feature type="chain" id="PRO_5023807624" description="PEP-CTERM protein-sorting domain-containing protein" evidence="1">
    <location>
        <begin position="26"/>
        <end position="237"/>
    </location>
</feature>
<accession>A0A5J4F8E7</accession>
<comment type="caution">
    <text evidence="2">The sequence shown here is derived from an EMBL/GenBank/DDBJ whole genome shotgun (WGS) entry which is preliminary data.</text>
</comment>
<dbReference type="NCBIfam" id="TIGR02595">
    <property type="entry name" value="PEP_CTERM"/>
    <property type="match status" value="1"/>
</dbReference>
<sequence>MKTSSTIKRLSLIASGVALSTCVLAVDRANAQPILLDFEGLLDNEQILNFYDGGSGGNLGISFGDGAQAFISESAGGTGNFINEPSPDTTAFFLSSSGTNFLMNVTAGVTTGFFFFFSANATNPPTPVKVYDGLNGTGNLLATINLPNNAFDGCDPGINNTFCNWDPIGVSFLGTAKSVDFSAVANQIAFDNITLGRDTPCIDAADCRQVPEPTSVIGLLAISALGAGSVLQRKLLK</sequence>
<dbReference type="InterPro" id="IPR013424">
    <property type="entry name" value="Ice-binding_C"/>
</dbReference>
<evidence type="ECO:0000256" key="1">
    <source>
        <dbReference type="SAM" id="SignalP"/>
    </source>
</evidence>
<evidence type="ECO:0008006" key="4">
    <source>
        <dbReference type="Google" id="ProtNLM"/>
    </source>
</evidence>
<evidence type="ECO:0000313" key="2">
    <source>
        <dbReference type="EMBL" id="GEA27337.1"/>
    </source>
</evidence>
<proteinExistence type="predicted"/>
<dbReference type="AlphaFoldDB" id="A0A5J4F8E7"/>
<organism evidence="2 3">
    <name type="scientific">Microcystis aeruginosa NIES-4325</name>
    <dbReference type="NCBI Taxonomy" id="2569534"/>
    <lineage>
        <taxon>Bacteria</taxon>
        <taxon>Bacillati</taxon>
        <taxon>Cyanobacteriota</taxon>
        <taxon>Cyanophyceae</taxon>
        <taxon>Oscillatoriophycideae</taxon>
        <taxon>Chroococcales</taxon>
        <taxon>Microcystaceae</taxon>
        <taxon>Microcystis</taxon>
    </lineage>
</organism>
<protein>
    <recommendedName>
        <fullName evidence="4">PEP-CTERM protein-sorting domain-containing protein</fullName>
    </recommendedName>
</protein>
<feature type="signal peptide" evidence="1">
    <location>
        <begin position="1"/>
        <end position="25"/>
    </location>
</feature>
<reference evidence="2 3" key="1">
    <citation type="journal article" date="2019" name="FEMS Microbiol. Lett.">
        <title>A novel salt-tolerant genotype illuminates the sucrose gene evolution in freshwater bloom-forming cyanobacterium Microcystis aeruginosa.</title>
        <authorList>
            <person name="Tanabe Y."/>
            <person name="Yamaguchi H."/>
            <person name="Sano T."/>
            <person name="Kawachi M."/>
        </authorList>
    </citation>
    <scope>NUCLEOTIDE SEQUENCE [LARGE SCALE GENOMIC DNA]</scope>
    <source>
        <strain evidence="2 3">NIES-4325</strain>
    </source>
</reference>
<keyword evidence="1" id="KW-0732">Signal</keyword>
<name>A0A5J4F8E7_MICAE</name>
<dbReference type="RefSeq" id="WP_238707234.1">
    <property type="nucleotide sequence ID" value="NZ_BJKP01000014.1"/>
</dbReference>
<dbReference type="Proteomes" id="UP000376575">
    <property type="component" value="Unassembled WGS sequence"/>
</dbReference>